<keyword evidence="1" id="KW-0732">Signal</keyword>
<dbReference type="AlphaFoldDB" id="A0A2W7N5Y8"/>
<organism evidence="2 3">
    <name type="scientific">Psychrobacillus insolitus</name>
    <dbReference type="NCBI Taxonomy" id="1461"/>
    <lineage>
        <taxon>Bacteria</taxon>
        <taxon>Bacillati</taxon>
        <taxon>Bacillota</taxon>
        <taxon>Bacilli</taxon>
        <taxon>Bacillales</taxon>
        <taxon>Bacillaceae</taxon>
        <taxon>Psychrobacillus</taxon>
    </lineage>
</organism>
<feature type="chain" id="PRO_5015878376" description="Beta-barrel assembly machine subunit BamC" evidence="1">
    <location>
        <begin position="25"/>
        <end position="307"/>
    </location>
</feature>
<evidence type="ECO:0000313" key="3">
    <source>
        <dbReference type="Proteomes" id="UP000248646"/>
    </source>
</evidence>
<dbReference type="NCBIfam" id="NF045728">
    <property type="entry name" value="glycosyl_F510_1955"/>
    <property type="match status" value="1"/>
</dbReference>
<evidence type="ECO:0000313" key="2">
    <source>
        <dbReference type="EMBL" id="PZX07373.1"/>
    </source>
</evidence>
<evidence type="ECO:0000256" key="1">
    <source>
        <dbReference type="SAM" id="SignalP"/>
    </source>
</evidence>
<dbReference type="InterPro" id="IPR054817">
    <property type="entry name" value="Glycosyl_F510_1955-like"/>
</dbReference>
<sequence>MKKHKIIFGLLVLILGLSACNSNVNEGYSFTEVKNNKIDHIHGLGYINGGSNFVIASHLGLYEYGVDGWKEANSQKHDYMGFQAVREGFFSSGHPVEGSEFKNPLGLIKSRDKGASFEQLAFYGEIDFHYLAAGYDSNAIYVLNETPIEEMNAGLHYSTDEGVSWTKATMNGFISDSIFNLSAHPTRQEIIAIGSEDGIFISDDYGENFKSMNDAKMVTYITLNETGGYYTNFDNDSVYLKSFLFESNEEIDVQLPKDLKMDPIIFIAVSPENQQEIVIVTNNNNIFITTDEGLSWDKLASNGELTK</sequence>
<dbReference type="EMBL" id="QKZI01000001">
    <property type="protein sequence ID" value="PZX07373.1"/>
    <property type="molecule type" value="Genomic_DNA"/>
</dbReference>
<dbReference type="SUPFAM" id="SSF110296">
    <property type="entry name" value="Oligoxyloglucan reducing end-specific cellobiohydrolase"/>
    <property type="match status" value="1"/>
</dbReference>
<name>A0A2W7N5Y8_9BACI</name>
<dbReference type="Proteomes" id="UP000248646">
    <property type="component" value="Unassembled WGS sequence"/>
</dbReference>
<dbReference type="PROSITE" id="PS51257">
    <property type="entry name" value="PROKAR_LIPOPROTEIN"/>
    <property type="match status" value="1"/>
</dbReference>
<protein>
    <recommendedName>
        <fullName evidence="4">Beta-barrel assembly machine subunit BamC</fullName>
    </recommendedName>
</protein>
<accession>A0A2W7N5Y8</accession>
<gene>
    <name evidence="2" type="ORF">C7437_101486</name>
</gene>
<dbReference type="InterPro" id="IPR015943">
    <property type="entry name" value="WD40/YVTN_repeat-like_dom_sf"/>
</dbReference>
<dbReference type="OrthoDB" id="9764804at2"/>
<proteinExistence type="predicted"/>
<dbReference type="Gene3D" id="2.130.10.10">
    <property type="entry name" value="YVTN repeat-like/Quinoprotein amine dehydrogenase"/>
    <property type="match status" value="1"/>
</dbReference>
<keyword evidence="3" id="KW-1185">Reference proteome</keyword>
<feature type="signal peptide" evidence="1">
    <location>
        <begin position="1"/>
        <end position="24"/>
    </location>
</feature>
<comment type="caution">
    <text evidence="2">The sequence shown here is derived from an EMBL/GenBank/DDBJ whole genome shotgun (WGS) entry which is preliminary data.</text>
</comment>
<dbReference type="RefSeq" id="WP_111438028.1">
    <property type="nucleotide sequence ID" value="NZ_QKZI01000001.1"/>
</dbReference>
<evidence type="ECO:0008006" key="4">
    <source>
        <dbReference type="Google" id="ProtNLM"/>
    </source>
</evidence>
<reference evidence="2 3" key="1">
    <citation type="submission" date="2018-06" db="EMBL/GenBank/DDBJ databases">
        <title>Genomic Encyclopedia of Type Strains, Phase IV (KMG-IV): sequencing the most valuable type-strain genomes for metagenomic binning, comparative biology and taxonomic classification.</title>
        <authorList>
            <person name="Goeker M."/>
        </authorList>
    </citation>
    <scope>NUCLEOTIDE SEQUENCE [LARGE SCALE GENOMIC DNA]</scope>
    <source>
        <strain evidence="2 3">DSM 5</strain>
    </source>
</reference>